<comment type="cofactor">
    <cofactor evidence="1">
        <name>Mg(2+)</name>
        <dbReference type="ChEBI" id="CHEBI:18420"/>
    </cofactor>
</comment>
<name>A0A927M6L5_9ACTN</name>
<dbReference type="InterPro" id="IPR024932">
    <property type="entry name" value="ApbE"/>
</dbReference>
<protein>
    <recommendedName>
        <fullName evidence="3">FAD:protein FMN transferase</fullName>
        <ecNumber evidence="2">2.7.1.180</ecNumber>
    </recommendedName>
    <alternativeName>
        <fullName evidence="9">Flavin transferase</fullName>
    </alternativeName>
</protein>
<gene>
    <name evidence="12" type="ORF">H4W31_001063</name>
</gene>
<dbReference type="Gene3D" id="3.10.520.10">
    <property type="entry name" value="ApbE-like domains"/>
    <property type="match status" value="2"/>
</dbReference>
<dbReference type="InterPro" id="IPR003374">
    <property type="entry name" value="ApbE-like_sf"/>
</dbReference>
<comment type="caution">
    <text evidence="12">The sequence shown here is derived from an EMBL/GenBank/DDBJ whole genome shotgun (WGS) entry which is preliminary data.</text>
</comment>
<feature type="region of interest" description="Disordered" evidence="11">
    <location>
        <begin position="247"/>
        <end position="276"/>
    </location>
</feature>
<keyword evidence="12" id="KW-0449">Lipoprotein</keyword>
<evidence type="ECO:0000256" key="6">
    <source>
        <dbReference type="ARBA" id="ARBA00022723"/>
    </source>
</evidence>
<dbReference type="GO" id="GO:0046872">
    <property type="term" value="F:metal ion binding"/>
    <property type="evidence" value="ECO:0007669"/>
    <property type="project" value="UniProtKB-KW"/>
</dbReference>
<evidence type="ECO:0000313" key="13">
    <source>
        <dbReference type="Proteomes" id="UP000649753"/>
    </source>
</evidence>
<keyword evidence="4" id="KW-0285">Flavoprotein</keyword>
<evidence type="ECO:0000256" key="11">
    <source>
        <dbReference type="SAM" id="MobiDB-lite"/>
    </source>
</evidence>
<keyword evidence="7" id="KW-0274">FAD</keyword>
<organism evidence="12 13">
    <name type="scientific">Plantactinospora soyae</name>
    <dbReference type="NCBI Taxonomy" id="1544732"/>
    <lineage>
        <taxon>Bacteria</taxon>
        <taxon>Bacillati</taxon>
        <taxon>Actinomycetota</taxon>
        <taxon>Actinomycetes</taxon>
        <taxon>Micromonosporales</taxon>
        <taxon>Micromonosporaceae</taxon>
        <taxon>Plantactinospora</taxon>
    </lineage>
</organism>
<sequence>MGAAGLRRVEQIMGTPISVQLTDPLPARRLEELAEQTFDWFREVDQRFSTYKEDSEVNRFDRGELALADGSADLRLVVEACADLWRDTDGYFDAYATGRFDPSGFVKGWSVQVASDRLLAAGCRSHWINAGGDIRAHGGPRPGEPWRIGVRHPWQPDKVCWVLGSTDFAIATSGTYERGFHVIDPYRGEPATGLTSVTVVGKDLGRADAYATAGVAMGRSGLRWLAELPGYEVGIVTSDELSYRSDGFPVLPGEPAGPAPLPGRSDLADQPVPRIG</sequence>
<reference evidence="12" key="1">
    <citation type="submission" date="2020-10" db="EMBL/GenBank/DDBJ databases">
        <title>Sequencing the genomes of 1000 actinobacteria strains.</title>
        <authorList>
            <person name="Klenk H.-P."/>
        </authorList>
    </citation>
    <scope>NUCLEOTIDE SEQUENCE</scope>
    <source>
        <strain evidence="12">DSM 46832</strain>
    </source>
</reference>
<evidence type="ECO:0000256" key="7">
    <source>
        <dbReference type="ARBA" id="ARBA00022827"/>
    </source>
</evidence>
<dbReference type="EMBL" id="JADBEB010000001">
    <property type="protein sequence ID" value="MBE1485425.1"/>
    <property type="molecule type" value="Genomic_DNA"/>
</dbReference>
<dbReference type="PANTHER" id="PTHR30040:SF2">
    <property type="entry name" value="FAD:PROTEIN FMN TRANSFERASE"/>
    <property type="match status" value="1"/>
</dbReference>
<proteinExistence type="predicted"/>
<dbReference type="SUPFAM" id="SSF143631">
    <property type="entry name" value="ApbE-like"/>
    <property type="match status" value="1"/>
</dbReference>
<evidence type="ECO:0000256" key="1">
    <source>
        <dbReference type="ARBA" id="ARBA00001946"/>
    </source>
</evidence>
<keyword evidence="5" id="KW-0808">Transferase</keyword>
<dbReference type="PANTHER" id="PTHR30040">
    <property type="entry name" value="THIAMINE BIOSYNTHESIS LIPOPROTEIN APBE"/>
    <property type="match status" value="1"/>
</dbReference>
<dbReference type="Pfam" id="PF02424">
    <property type="entry name" value="ApbE"/>
    <property type="match status" value="2"/>
</dbReference>
<evidence type="ECO:0000256" key="3">
    <source>
        <dbReference type="ARBA" id="ARBA00016337"/>
    </source>
</evidence>
<evidence type="ECO:0000256" key="10">
    <source>
        <dbReference type="ARBA" id="ARBA00048540"/>
    </source>
</evidence>
<evidence type="ECO:0000256" key="4">
    <source>
        <dbReference type="ARBA" id="ARBA00022630"/>
    </source>
</evidence>
<dbReference type="Proteomes" id="UP000649753">
    <property type="component" value="Unassembled WGS sequence"/>
</dbReference>
<dbReference type="AlphaFoldDB" id="A0A927M6L5"/>
<evidence type="ECO:0000313" key="12">
    <source>
        <dbReference type="EMBL" id="MBE1485425.1"/>
    </source>
</evidence>
<keyword evidence="8" id="KW-0460">Magnesium</keyword>
<accession>A0A927M6L5</accession>
<evidence type="ECO:0000256" key="9">
    <source>
        <dbReference type="ARBA" id="ARBA00031306"/>
    </source>
</evidence>
<dbReference type="EC" id="2.7.1.180" evidence="2"/>
<evidence type="ECO:0000256" key="8">
    <source>
        <dbReference type="ARBA" id="ARBA00022842"/>
    </source>
</evidence>
<evidence type="ECO:0000256" key="2">
    <source>
        <dbReference type="ARBA" id="ARBA00011955"/>
    </source>
</evidence>
<keyword evidence="6" id="KW-0479">Metal-binding</keyword>
<keyword evidence="13" id="KW-1185">Reference proteome</keyword>
<dbReference type="GO" id="GO:0016740">
    <property type="term" value="F:transferase activity"/>
    <property type="evidence" value="ECO:0007669"/>
    <property type="project" value="UniProtKB-KW"/>
</dbReference>
<evidence type="ECO:0000256" key="5">
    <source>
        <dbReference type="ARBA" id="ARBA00022679"/>
    </source>
</evidence>
<comment type="catalytic activity">
    <reaction evidence="10">
        <text>L-threonyl-[protein] + FAD = FMN-L-threonyl-[protein] + AMP + H(+)</text>
        <dbReference type="Rhea" id="RHEA:36847"/>
        <dbReference type="Rhea" id="RHEA-COMP:11060"/>
        <dbReference type="Rhea" id="RHEA-COMP:11061"/>
        <dbReference type="ChEBI" id="CHEBI:15378"/>
        <dbReference type="ChEBI" id="CHEBI:30013"/>
        <dbReference type="ChEBI" id="CHEBI:57692"/>
        <dbReference type="ChEBI" id="CHEBI:74257"/>
        <dbReference type="ChEBI" id="CHEBI:456215"/>
        <dbReference type="EC" id="2.7.1.180"/>
    </reaction>
</comment>